<dbReference type="PATRIC" id="fig|445709.3.peg.103"/>
<keyword evidence="2" id="KW-1185">Reference proteome</keyword>
<dbReference type="KEGG" id="ptx:ABW99_00435"/>
<sequence length="91" mass="10277">MGHAMDADENIRVTLLDVPEGNVRGFVSAYDMAEGDGTRLAHATLFIDGPPKITFTAPLESWKENLSRQWQIMELFAKTINELDSARNKRR</sequence>
<proteinExistence type="predicted"/>
<reference evidence="2" key="1">
    <citation type="submission" date="2015-06" db="EMBL/GenBank/DDBJ databases">
        <authorList>
            <person name="Lim Y.L."/>
            <person name="Ee R."/>
            <person name="Yong D."/>
            <person name="How K.Y."/>
            <person name="Yin W.F."/>
            <person name="Chan K.G."/>
        </authorList>
    </citation>
    <scope>NUCLEOTIDE SEQUENCE [LARGE SCALE GENOMIC DNA]</scope>
    <source>
        <strain evidence="2">DSM 25325</strain>
    </source>
</reference>
<evidence type="ECO:0000313" key="2">
    <source>
        <dbReference type="Proteomes" id="UP000036700"/>
    </source>
</evidence>
<dbReference type="AlphaFoldDB" id="A0A0G3EIV6"/>
<evidence type="ECO:0000313" key="1">
    <source>
        <dbReference type="EMBL" id="AKJ66923.1"/>
    </source>
</evidence>
<protein>
    <submittedName>
        <fullName evidence="1">Uncharacterized protein</fullName>
    </submittedName>
</protein>
<gene>
    <name evidence="1" type="ORF">ABW99_00435</name>
</gene>
<dbReference type="Proteomes" id="UP000036700">
    <property type="component" value="Chromosome"/>
</dbReference>
<name>A0A0G3EIV6_9BURK</name>
<dbReference type="EMBL" id="CP011568">
    <property type="protein sequence ID" value="AKJ66923.1"/>
    <property type="molecule type" value="Genomic_DNA"/>
</dbReference>
<accession>A0A0G3EIV6</accession>
<organism evidence="1 2">
    <name type="scientific">Pandoraea thiooxydans</name>
    <dbReference type="NCBI Taxonomy" id="445709"/>
    <lineage>
        <taxon>Bacteria</taxon>
        <taxon>Pseudomonadati</taxon>
        <taxon>Pseudomonadota</taxon>
        <taxon>Betaproteobacteria</taxon>
        <taxon>Burkholderiales</taxon>
        <taxon>Burkholderiaceae</taxon>
        <taxon>Pandoraea</taxon>
    </lineage>
</organism>